<evidence type="ECO:0000313" key="3">
    <source>
        <dbReference type="Proteomes" id="UP001598300"/>
    </source>
</evidence>
<reference evidence="2 3" key="1">
    <citation type="submission" date="2024-09" db="EMBL/GenBank/DDBJ databases">
        <title>The Natural Products Discovery Center: Release of the First 8490 Sequenced Strains for Exploring Actinobacteria Biosynthetic Diversity.</title>
        <authorList>
            <person name="Kalkreuter E."/>
            <person name="Kautsar S.A."/>
            <person name="Yang D."/>
            <person name="Bader C.D."/>
            <person name="Teijaro C.N."/>
            <person name="Fluegel L."/>
            <person name="Davis C.M."/>
            <person name="Simpson J.R."/>
            <person name="Lauterbach L."/>
            <person name="Steele A.D."/>
            <person name="Gui C."/>
            <person name="Meng S."/>
            <person name="Li G."/>
            <person name="Viehrig K."/>
            <person name="Ye F."/>
            <person name="Su P."/>
            <person name="Kiefer A.F."/>
            <person name="Nichols A."/>
            <person name="Cepeda A.J."/>
            <person name="Yan W."/>
            <person name="Fan B."/>
            <person name="Jiang Y."/>
            <person name="Adhikari A."/>
            <person name="Zheng C.-J."/>
            <person name="Schuster L."/>
            <person name="Cowan T.M."/>
            <person name="Smanski M.J."/>
            <person name="Chevrette M.G."/>
            <person name="De Carvalho L.P.S."/>
            <person name="Shen B."/>
        </authorList>
    </citation>
    <scope>NUCLEOTIDE SEQUENCE [LARGE SCALE GENOMIC DNA]</scope>
    <source>
        <strain evidence="2 3">NPDC058584</strain>
    </source>
</reference>
<comment type="caution">
    <text evidence="2">The sequence shown here is derived from an EMBL/GenBank/DDBJ whole genome shotgun (WGS) entry which is preliminary data.</text>
</comment>
<accession>A0ABW6DU80</accession>
<keyword evidence="2" id="KW-0067">ATP-binding</keyword>
<proteinExistence type="predicted"/>
<sequence length="274" mass="29936">MNPYDPNTEPGTHFVADALGISNVNMLNTTYRPADPLYRVSTRVITSAYKLNEQHDRVTVAARDAFRLLESIGRGELGRARTSYAFLRTSIPKLGELLTKQDRAYDQLIEAVSAYQRLLPDPDTEPSATKTHEENREQRAGRDDDWAIDVKRQLRALEVVELGDLRLCRTALGKEPFLSGGTGRRPQVLPSTVRRKFADGLLHQDTSESPYRLGQLLSLTSRGEAALGAARTATSRVAAALGRSGAPANLGRPVHPDAAPSAGISSTASHPRSR</sequence>
<gene>
    <name evidence="2" type="ORF">ACFWR3_04995</name>
</gene>
<dbReference type="GeneID" id="91291861"/>
<dbReference type="EMBL" id="JBHXPM010000003">
    <property type="protein sequence ID" value="MFD3955424.1"/>
    <property type="molecule type" value="Genomic_DNA"/>
</dbReference>
<dbReference type="Proteomes" id="UP001598300">
    <property type="component" value="Unassembled WGS sequence"/>
</dbReference>
<dbReference type="GO" id="GO:0005524">
    <property type="term" value="F:ATP binding"/>
    <property type="evidence" value="ECO:0007669"/>
    <property type="project" value="UniProtKB-KW"/>
</dbReference>
<feature type="region of interest" description="Disordered" evidence="1">
    <location>
        <begin position="244"/>
        <end position="274"/>
    </location>
</feature>
<keyword evidence="2" id="KW-0547">Nucleotide-binding</keyword>
<feature type="region of interest" description="Disordered" evidence="1">
    <location>
        <begin position="119"/>
        <end position="142"/>
    </location>
</feature>
<evidence type="ECO:0000313" key="2">
    <source>
        <dbReference type="EMBL" id="MFD3955424.1"/>
    </source>
</evidence>
<feature type="compositionally biased region" description="Basic and acidic residues" evidence="1">
    <location>
        <begin position="130"/>
        <end position="142"/>
    </location>
</feature>
<evidence type="ECO:0000256" key="1">
    <source>
        <dbReference type="SAM" id="MobiDB-lite"/>
    </source>
</evidence>
<dbReference type="RefSeq" id="WP_050513198.1">
    <property type="nucleotide sequence ID" value="NZ_JBEXKQ010000014.1"/>
</dbReference>
<protein>
    <submittedName>
        <fullName evidence="2">Large ATP-binding protein</fullName>
    </submittedName>
</protein>
<feature type="compositionally biased region" description="Polar residues" evidence="1">
    <location>
        <begin position="263"/>
        <end position="274"/>
    </location>
</feature>
<organism evidence="2 3">
    <name type="scientific">Streptomyces bacillaris</name>
    <dbReference type="NCBI Taxonomy" id="68179"/>
    <lineage>
        <taxon>Bacteria</taxon>
        <taxon>Bacillati</taxon>
        <taxon>Actinomycetota</taxon>
        <taxon>Actinomycetes</taxon>
        <taxon>Kitasatosporales</taxon>
        <taxon>Streptomycetaceae</taxon>
        <taxon>Streptomyces</taxon>
    </lineage>
</organism>
<keyword evidence="3" id="KW-1185">Reference proteome</keyword>
<name>A0ABW6DU80_9ACTN</name>